<name>A0A6I6SQM0_9GAMM</name>
<evidence type="ECO:0000259" key="2">
    <source>
        <dbReference type="Pfam" id="PF13649"/>
    </source>
</evidence>
<evidence type="ECO:0000313" key="3">
    <source>
        <dbReference type="EMBL" id="QHC49805.1"/>
    </source>
</evidence>
<dbReference type="KEGG" id="htx:EKK97_09570"/>
<dbReference type="Gene3D" id="3.40.50.150">
    <property type="entry name" value="Vaccinia Virus protein VP39"/>
    <property type="match status" value="1"/>
</dbReference>
<keyword evidence="1 3" id="KW-0808">Transferase</keyword>
<protein>
    <submittedName>
        <fullName evidence="3">Class I SAM-dependent methyltransferase</fullName>
    </submittedName>
</protein>
<dbReference type="AlphaFoldDB" id="A0A6I6SQM0"/>
<dbReference type="GO" id="GO:0032259">
    <property type="term" value="P:methylation"/>
    <property type="evidence" value="ECO:0007669"/>
    <property type="project" value="UniProtKB-KW"/>
</dbReference>
<dbReference type="OrthoDB" id="9772751at2"/>
<dbReference type="Proteomes" id="UP000464013">
    <property type="component" value="Chromosome"/>
</dbReference>
<organism evidence="3 4">
    <name type="scientific">Billgrantia tianxiuensis</name>
    <dbReference type="NCBI Taxonomy" id="2497861"/>
    <lineage>
        <taxon>Bacteria</taxon>
        <taxon>Pseudomonadati</taxon>
        <taxon>Pseudomonadota</taxon>
        <taxon>Gammaproteobacteria</taxon>
        <taxon>Oceanospirillales</taxon>
        <taxon>Halomonadaceae</taxon>
        <taxon>Billgrantia</taxon>
    </lineage>
</organism>
<evidence type="ECO:0000313" key="4">
    <source>
        <dbReference type="Proteomes" id="UP000464013"/>
    </source>
</evidence>
<dbReference type="SUPFAM" id="SSF53335">
    <property type="entry name" value="S-adenosyl-L-methionine-dependent methyltransferases"/>
    <property type="match status" value="1"/>
</dbReference>
<dbReference type="PANTHER" id="PTHR44068">
    <property type="entry name" value="ZGC:194242"/>
    <property type="match status" value="1"/>
</dbReference>
<dbReference type="InterPro" id="IPR041698">
    <property type="entry name" value="Methyltransf_25"/>
</dbReference>
<keyword evidence="3" id="KW-0489">Methyltransferase</keyword>
<reference evidence="3 4" key="1">
    <citation type="submission" date="2019-01" db="EMBL/GenBank/DDBJ databases">
        <title>Complete genome of a denitifying bacterium Halomons sp. BC-M4-5.</title>
        <authorList>
            <person name="Wang L."/>
            <person name="Shao Z."/>
        </authorList>
    </citation>
    <scope>NUCLEOTIDE SEQUENCE [LARGE SCALE GENOMIC DNA]</scope>
    <source>
        <strain evidence="3 4">BC-M4-5</strain>
    </source>
</reference>
<gene>
    <name evidence="3" type="ORF">EKK97_09570</name>
</gene>
<accession>A0A6I6SQM0</accession>
<dbReference type="EMBL" id="CP035042">
    <property type="protein sequence ID" value="QHC49805.1"/>
    <property type="molecule type" value="Genomic_DNA"/>
</dbReference>
<evidence type="ECO:0000256" key="1">
    <source>
        <dbReference type="ARBA" id="ARBA00022679"/>
    </source>
</evidence>
<sequence>MSVVKNILMRSFGRPTGLLGRVGGIIMARMNRRIAQRVIELLDIQPSDRVLEVGFGPGVGIQLLADCVPSGSVSGIDASAEMVKQAKARNAMGVRTGRIELRQHSVEDLPYQPASFDKTLAINSLQTWPDAAAGLREIRRVMRPGGEIALGFTPHSGQVKEGLTEAIVAAGFTDARLVELDEGFCVLATTPGD</sequence>
<dbReference type="GO" id="GO:0003838">
    <property type="term" value="F:sterol 24-C-methyltransferase activity"/>
    <property type="evidence" value="ECO:0007669"/>
    <property type="project" value="TreeGrafter"/>
</dbReference>
<dbReference type="Pfam" id="PF13649">
    <property type="entry name" value="Methyltransf_25"/>
    <property type="match status" value="1"/>
</dbReference>
<dbReference type="InterPro" id="IPR050447">
    <property type="entry name" value="Erg6_SMT_methyltransf"/>
</dbReference>
<dbReference type="PANTHER" id="PTHR44068:SF1">
    <property type="entry name" value="HYPOTHETICAL LOC100005854"/>
    <property type="match status" value="1"/>
</dbReference>
<dbReference type="GO" id="GO:0016126">
    <property type="term" value="P:sterol biosynthetic process"/>
    <property type="evidence" value="ECO:0007669"/>
    <property type="project" value="TreeGrafter"/>
</dbReference>
<dbReference type="InterPro" id="IPR029063">
    <property type="entry name" value="SAM-dependent_MTases_sf"/>
</dbReference>
<feature type="domain" description="Methyltransferase" evidence="2">
    <location>
        <begin position="50"/>
        <end position="146"/>
    </location>
</feature>
<proteinExistence type="predicted"/>
<dbReference type="RefSeq" id="WP_159551428.1">
    <property type="nucleotide sequence ID" value="NZ_CP035042.1"/>
</dbReference>
<dbReference type="CDD" id="cd02440">
    <property type="entry name" value="AdoMet_MTases"/>
    <property type="match status" value="1"/>
</dbReference>
<keyword evidence="4" id="KW-1185">Reference proteome</keyword>